<dbReference type="Proteomes" id="UP000812966">
    <property type="component" value="Unassembled WGS sequence"/>
</dbReference>
<evidence type="ECO:0008006" key="4">
    <source>
        <dbReference type="Google" id="ProtNLM"/>
    </source>
</evidence>
<evidence type="ECO:0000313" key="3">
    <source>
        <dbReference type="Proteomes" id="UP000812966"/>
    </source>
</evidence>
<gene>
    <name evidence="2" type="ORF">FFLO_02419</name>
</gene>
<feature type="transmembrane region" description="Helical" evidence="1">
    <location>
        <begin position="78"/>
        <end position="100"/>
    </location>
</feature>
<evidence type="ECO:0000256" key="1">
    <source>
        <dbReference type="SAM" id="Phobius"/>
    </source>
</evidence>
<organism evidence="2 3">
    <name type="scientific">Filobasidium floriforme</name>
    <dbReference type="NCBI Taxonomy" id="5210"/>
    <lineage>
        <taxon>Eukaryota</taxon>
        <taxon>Fungi</taxon>
        <taxon>Dikarya</taxon>
        <taxon>Basidiomycota</taxon>
        <taxon>Agaricomycotina</taxon>
        <taxon>Tremellomycetes</taxon>
        <taxon>Filobasidiales</taxon>
        <taxon>Filobasidiaceae</taxon>
        <taxon>Filobasidium</taxon>
    </lineage>
</organism>
<feature type="transmembrane region" description="Helical" evidence="1">
    <location>
        <begin position="49"/>
        <end position="71"/>
    </location>
</feature>
<keyword evidence="1" id="KW-1133">Transmembrane helix</keyword>
<feature type="transmembrane region" description="Helical" evidence="1">
    <location>
        <begin position="184"/>
        <end position="209"/>
    </location>
</feature>
<feature type="transmembrane region" description="Helical" evidence="1">
    <location>
        <begin position="106"/>
        <end position="127"/>
    </location>
</feature>
<comment type="caution">
    <text evidence="2">The sequence shown here is derived from an EMBL/GenBank/DDBJ whole genome shotgun (WGS) entry which is preliminary data.</text>
</comment>
<dbReference type="EMBL" id="JABELV010000038">
    <property type="protein sequence ID" value="KAG7562137.1"/>
    <property type="molecule type" value="Genomic_DNA"/>
</dbReference>
<proteinExistence type="predicted"/>
<accession>A0A8K0JNY0</accession>
<name>A0A8K0JNY0_9TREE</name>
<dbReference type="AlphaFoldDB" id="A0A8K0JNY0"/>
<keyword evidence="3" id="KW-1185">Reference proteome</keyword>
<protein>
    <recommendedName>
        <fullName evidence="4">Transmembrane protein</fullName>
    </recommendedName>
</protein>
<evidence type="ECO:0000313" key="2">
    <source>
        <dbReference type="EMBL" id="KAG7562137.1"/>
    </source>
</evidence>
<keyword evidence="1" id="KW-0472">Membrane</keyword>
<sequence length="218" mass="23942">MTWTLYTRRTRDTHQAVQGCHSTSELTPYLSCVPSRISCCPNPSFYHPPFSFCVFSPLFFPFSLCLCSLSFSSPFSFCVFSPLFLSSLVLCLLSSLSLVFRSMSFLSSFSLLFFSPLFLSSFSLLFFSPSSFCIFTPLFCLSRSASLLLSFLSAFFRSPSFLCTTASSTFPPADAFLTSSWSSLLVSFSAGGTFAGMCSVATLAIPVFANRVSCVARQ</sequence>
<reference evidence="2" key="1">
    <citation type="submission" date="2020-04" db="EMBL/GenBank/DDBJ databases">
        <title>Analysis of mating type loci in Filobasidium floriforme.</title>
        <authorList>
            <person name="Nowrousian M."/>
        </authorList>
    </citation>
    <scope>NUCLEOTIDE SEQUENCE</scope>
    <source>
        <strain evidence="2">CBS 6242</strain>
    </source>
</reference>
<keyword evidence="1" id="KW-0812">Transmembrane</keyword>